<proteinExistence type="inferred from homology"/>
<dbReference type="InterPro" id="IPR025302">
    <property type="entry name" value="DrrA1/2-like_C"/>
</dbReference>
<keyword evidence="1" id="KW-0813">Transport</keyword>
<dbReference type="PANTHER" id="PTHR43582:SF5">
    <property type="entry name" value="ABC TRANSPORTER"/>
    <property type="match status" value="1"/>
</dbReference>
<protein>
    <submittedName>
        <fullName evidence="6">ATP-binding cassette domain-containing protein</fullName>
    </submittedName>
</protein>
<evidence type="ECO:0000313" key="7">
    <source>
        <dbReference type="Proteomes" id="UP001651050"/>
    </source>
</evidence>
<organism evidence="6 7">
    <name type="scientific">Isoptericola peretonis</name>
    <dbReference type="NCBI Taxonomy" id="2918523"/>
    <lineage>
        <taxon>Bacteria</taxon>
        <taxon>Bacillati</taxon>
        <taxon>Actinomycetota</taxon>
        <taxon>Actinomycetes</taxon>
        <taxon>Micrococcales</taxon>
        <taxon>Promicromonosporaceae</taxon>
        <taxon>Isoptericola</taxon>
    </lineage>
</organism>
<keyword evidence="7" id="KW-1185">Reference proteome</keyword>
<dbReference type="InterPro" id="IPR027417">
    <property type="entry name" value="P-loop_NTPase"/>
</dbReference>
<evidence type="ECO:0000256" key="3">
    <source>
        <dbReference type="ARBA" id="ARBA00022840"/>
    </source>
</evidence>
<dbReference type="Pfam" id="PF13732">
    <property type="entry name" value="DrrA1-3_C"/>
    <property type="match status" value="1"/>
</dbReference>
<dbReference type="PROSITE" id="PS50893">
    <property type="entry name" value="ABC_TRANSPORTER_2"/>
    <property type="match status" value="1"/>
</dbReference>
<dbReference type="SMART" id="SM00382">
    <property type="entry name" value="AAA"/>
    <property type="match status" value="1"/>
</dbReference>
<dbReference type="InterPro" id="IPR005894">
    <property type="entry name" value="DrrA"/>
</dbReference>
<dbReference type="InterPro" id="IPR003439">
    <property type="entry name" value="ABC_transporter-like_ATP-bd"/>
</dbReference>
<comment type="caution">
    <text evidence="6">The sequence shown here is derived from an EMBL/GenBank/DDBJ whole genome shotgun (WGS) entry which is preliminary data.</text>
</comment>
<evidence type="ECO:0000256" key="2">
    <source>
        <dbReference type="ARBA" id="ARBA00022741"/>
    </source>
</evidence>
<evidence type="ECO:0000256" key="1">
    <source>
        <dbReference type="ARBA" id="ARBA00022448"/>
    </source>
</evidence>
<dbReference type="Proteomes" id="UP001651050">
    <property type="component" value="Unassembled WGS sequence"/>
</dbReference>
<evidence type="ECO:0000313" key="6">
    <source>
        <dbReference type="EMBL" id="MCK9795187.1"/>
    </source>
</evidence>
<dbReference type="NCBIfam" id="TIGR01188">
    <property type="entry name" value="drrA"/>
    <property type="match status" value="1"/>
</dbReference>
<keyword evidence="2" id="KW-0547">Nucleotide-binding</keyword>
<gene>
    <name evidence="6" type="ORF">M1843_15660</name>
</gene>
<dbReference type="EMBL" id="JALQCY010000005">
    <property type="protein sequence ID" value="MCK9795187.1"/>
    <property type="molecule type" value="Genomic_DNA"/>
</dbReference>
<dbReference type="Pfam" id="PF00005">
    <property type="entry name" value="ABC_tran"/>
    <property type="match status" value="1"/>
</dbReference>
<reference evidence="6 7" key="1">
    <citation type="submission" date="2022-02" db="EMBL/GenBank/DDBJ databases">
        <title>The car tank lid bacteriome: a reservoir of bacteria with potential in bioremediation of fuel.</title>
        <authorList>
            <person name="Vidal-Verdu A."/>
            <person name="Gomez-Martinez D."/>
            <person name="Latorre-Perez A."/>
            <person name="Pereto J."/>
            <person name="Porcar M."/>
        </authorList>
    </citation>
    <scope>NUCLEOTIDE SEQUENCE [LARGE SCALE GENOMIC DNA]</scope>
    <source>
        <strain evidence="6 7">4D.3</strain>
    </source>
</reference>
<name>A0ABT0J6Q9_9MICO</name>
<dbReference type="InterPro" id="IPR003593">
    <property type="entry name" value="AAA+_ATPase"/>
</dbReference>
<sequence>MSAHPNGSAGGAIDNAIDVAGLTKTYGSGRGARTVRALDGLDLTAPHGSVLGLLGPNGAGKSTTVKILATLSRPDSGTARVAGHDVVRDPAAVRRAIGYVAQRPVTDPMGTGRENLVLAGRLQGLGARDARQRADELLERFGVAHAAGRLVKTWSGGMARKLDVAVGLVHRPQVLFLDEPTTGLDPEARAAMWSEIERMALGDGMTILLTTHYLEEADRLADRVVIVDAGRVVATGTPDALKDELRGDGVTVDLGDDVAAASAAAVAARVPGVVDVAADGPTLRARADAGATALPALLAALDAAGLGVRAAGLSRPTLDDVYLRHTGRSMAAAHRASAGVEAEEVAA</sequence>
<evidence type="ECO:0000256" key="4">
    <source>
        <dbReference type="ARBA" id="ARBA00049985"/>
    </source>
</evidence>
<dbReference type="Gene3D" id="3.40.50.300">
    <property type="entry name" value="P-loop containing nucleotide triphosphate hydrolases"/>
    <property type="match status" value="1"/>
</dbReference>
<evidence type="ECO:0000259" key="5">
    <source>
        <dbReference type="PROSITE" id="PS50893"/>
    </source>
</evidence>
<keyword evidence="3 6" id="KW-0067">ATP-binding</keyword>
<dbReference type="SUPFAM" id="SSF52540">
    <property type="entry name" value="P-loop containing nucleoside triphosphate hydrolases"/>
    <property type="match status" value="1"/>
</dbReference>
<accession>A0ABT0J6Q9</accession>
<feature type="domain" description="ABC transporter" evidence="5">
    <location>
        <begin position="17"/>
        <end position="254"/>
    </location>
</feature>
<dbReference type="RefSeq" id="WP_416345041.1">
    <property type="nucleotide sequence ID" value="NZ_JALQCY010000005.1"/>
</dbReference>
<dbReference type="GO" id="GO:0005524">
    <property type="term" value="F:ATP binding"/>
    <property type="evidence" value="ECO:0007669"/>
    <property type="project" value="UniProtKB-KW"/>
</dbReference>
<comment type="similarity">
    <text evidence="4">Belongs to the ABC transporter superfamily. Drug exporter-1 (DrugE1) (TC 3.A.1.105) family.</text>
</comment>
<dbReference type="PANTHER" id="PTHR43582">
    <property type="entry name" value="LINEARMYCIN RESISTANCE ATP-BINDING PROTEIN LNRL"/>
    <property type="match status" value="1"/>
</dbReference>